<dbReference type="EMBL" id="QGBI01000040">
    <property type="protein sequence ID" value="MBX3893392.1"/>
    <property type="molecule type" value="Genomic_DNA"/>
</dbReference>
<organism evidence="1 2">
    <name type="scientific">Ralstonia pickettii</name>
    <name type="common">Burkholderia pickettii</name>
    <dbReference type="NCBI Taxonomy" id="329"/>
    <lineage>
        <taxon>Bacteria</taxon>
        <taxon>Pseudomonadati</taxon>
        <taxon>Pseudomonadota</taxon>
        <taxon>Betaproteobacteria</taxon>
        <taxon>Burkholderiales</taxon>
        <taxon>Burkholderiaceae</taxon>
        <taxon>Ralstonia</taxon>
    </lineage>
</organism>
<evidence type="ECO:0000313" key="1">
    <source>
        <dbReference type="EMBL" id="MBX3893392.1"/>
    </source>
</evidence>
<name>A0AAW4QE01_RALPI</name>
<proteinExistence type="predicted"/>
<sequence length="302" mass="32597">MSGLRLELSIATHFLRRGCSLIWPEFSDQSSGKPSFDLLVEDLGTDGLEIECKSVSNDKGRRIDGETVAELALLVKQQMPFANDLTQGLAVVVTVPDRLPRHATERKALLKAIARQVMMGESGVLQDGTHVDLRDFEANVAAQLNERDPALRQVLEAVTQTKNVPTLVIGKRGHGALVVAFQSARSDTFLNEVFDTVADAAKRQLSGRRAGLVVVGLEAIDAAALKSLAQHDHAASNDPSALRLYVSRLLNRADLSHLVGASFGSKGNLIDGAQALTTDGSSYNFFKEESPFWHPAIGNAFS</sequence>
<reference evidence="1" key="1">
    <citation type="submission" date="2018-06" db="EMBL/GenBank/DDBJ databases">
        <authorList>
            <person name="O'Rourke A."/>
        </authorList>
    </citation>
    <scope>NUCLEOTIDE SEQUENCE</scope>
    <source>
        <strain evidence="1">132550021-3</strain>
    </source>
</reference>
<gene>
    <name evidence="1" type="ORF">DEE74_26335</name>
</gene>
<dbReference type="AlphaFoldDB" id="A0AAW4QE01"/>
<protein>
    <submittedName>
        <fullName evidence="1">Uncharacterized protein</fullName>
    </submittedName>
</protein>
<accession>A0AAW4QE01</accession>
<dbReference type="Proteomes" id="UP001199322">
    <property type="component" value="Unassembled WGS sequence"/>
</dbReference>
<dbReference type="RefSeq" id="WP_104577738.1">
    <property type="nucleotide sequence ID" value="NZ_CP084361.1"/>
</dbReference>
<comment type="caution">
    <text evidence="1">The sequence shown here is derived from an EMBL/GenBank/DDBJ whole genome shotgun (WGS) entry which is preliminary data.</text>
</comment>
<evidence type="ECO:0000313" key="2">
    <source>
        <dbReference type="Proteomes" id="UP001199322"/>
    </source>
</evidence>